<name>A0A2U3AP94_9BACL</name>
<comment type="caution">
    <text evidence="1">The sequence shown here is derived from an EMBL/GenBank/DDBJ whole genome shotgun (WGS) entry which is preliminary data.</text>
</comment>
<dbReference type="OrthoDB" id="2088301at2"/>
<dbReference type="Proteomes" id="UP000245938">
    <property type="component" value="Unassembled WGS sequence"/>
</dbReference>
<accession>A0A2U3AP94</accession>
<sequence>MNYPYMYPPFNLKDFESMSLGEAQQYFDWYTAEIPSRMRFLKQMIAGKFELDFSSKSLIPLFTWYLTTINRYKLSDSELHEKLTWFRHQNELSYEVAEIQLLSNPIDIMLEDYALAMDIAIYYGEVLIHNYPQVGWTFFTKPKSFVHLNEPILDVIDDTGYLRKNPRSLLHQLIEQFKADQINNHVLYENFLLDRADILGVDDED</sequence>
<evidence type="ECO:0000313" key="1">
    <source>
        <dbReference type="EMBL" id="PWI26329.1"/>
    </source>
</evidence>
<dbReference type="EMBL" id="QFVR01000003">
    <property type="protein sequence ID" value="PWI26329.1"/>
    <property type="molecule type" value="Genomic_DNA"/>
</dbReference>
<dbReference type="RefSeq" id="WP_109304934.1">
    <property type="nucleotide sequence ID" value="NZ_BJUF01000125.1"/>
</dbReference>
<reference evidence="1 2" key="1">
    <citation type="submission" date="2018-05" db="EMBL/GenBank/DDBJ databases">
        <title>Kurthia sibirica genome sequence.</title>
        <authorList>
            <person name="Maclea K.S."/>
            <person name="Goen A.E."/>
        </authorList>
    </citation>
    <scope>NUCLEOTIDE SEQUENCE [LARGE SCALE GENOMIC DNA]</scope>
    <source>
        <strain evidence="1 2">ATCC 49154</strain>
    </source>
</reference>
<dbReference type="AlphaFoldDB" id="A0A2U3AP94"/>
<gene>
    <name evidence="1" type="ORF">DEX24_03050</name>
</gene>
<organism evidence="1 2">
    <name type="scientific">Kurthia sibirica</name>
    <dbReference type="NCBI Taxonomy" id="202750"/>
    <lineage>
        <taxon>Bacteria</taxon>
        <taxon>Bacillati</taxon>
        <taxon>Bacillota</taxon>
        <taxon>Bacilli</taxon>
        <taxon>Bacillales</taxon>
        <taxon>Caryophanaceae</taxon>
        <taxon>Kurthia</taxon>
    </lineage>
</organism>
<protein>
    <submittedName>
        <fullName evidence="1">Uncharacterized protein</fullName>
    </submittedName>
</protein>
<evidence type="ECO:0000313" key="2">
    <source>
        <dbReference type="Proteomes" id="UP000245938"/>
    </source>
</evidence>
<keyword evidence="2" id="KW-1185">Reference proteome</keyword>
<proteinExistence type="predicted"/>